<evidence type="ECO:0000256" key="1">
    <source>
        <dbReference type="SAM" id="Phobius"/>
    </source>
</evidence>
<evidence type="ECO:0000313" key="3">
    <source>
        <dbReference type="EMBL" id="RSJ98973.1"/>
    </source>
</evidence>
<gene>
    <name evidence="3" type="ORF">D8786_03805</name>
    <name evidence="2" type="ORF">D8788_09475</name>
</gene>
<dbReference type="Proteomes" id="UP000271520">
    <property type="component" value="Unassembled WGS sequence"/>
</dbReference>
<keyword evidence="1" id="KW-0812">Transmembrane</keyword>
<dbReference type="EMBL" id="RJPW01000025">
    <property type="protein sequence ID" value="RSJ88721.1"/>
    <property type="molecule type" value="Genomic_DNA"/>
</dbReference>
<proteinExistence type="predicted"/>
<comment type="caution">
    <text evidence="2">The sequence shown here is derived from an EMBL/GenBank/DDBJ whole genome shotgun (WGS) entry which is preliminary data.</text>
</comment>
<organism evidence="2 4">
    <name type="scientific">Streptococcus mitis</name>
    <dbReference type="NCBI Taxonomy" id="28037"/>
    <lineage>
        <taxon>Bacteria</taxon>
        <taxon>Bacillati</taxon>
        <taxon>Bacillota</taxon>
        <taxon>Bacilli</taxon>
        <taxon>Lactobacillales</taxon>
        <taxon>Streptococcaceae</taxon>
        <taxon>Streptococcus</taxon>
        <taxon>Streptococcus mitis group</taxon>
    </lineage>
</organism>
<reference evidence="4 5" key="1">
    <citation type="submission" date="2018-11" db="EMBL/GenBank/DDBJ databases">
        <title>Species Designations Belie Phenotypic and Genotypic Heterogeneity in Oral Streptococci.</title>
        <authorList>
            <person name="Velsko I."/>
        </authorList>
    </citation>
    <scope>NUCLEOTIDE SEQUENCE [LARGE SCALE GENOMIC DNA]</scope>
    <source>
        <strain evidence="3 5">BCC08</strain>
        <strain evidence="2 4">BCC22</strain>
    </source>
</reference>
<evidence type="ECO:0000313" key="4">
    <source>
        <dbReference type="Proteomes" id="UP000271520"/>
    </source>
</evidence>
<keyword evidence="1" id="KW-0472">Membrane</keyword>
<dbReference type="RefSeq" id="WP_049546345.1">
    <property type="nucleotide sequence ID" value="NZ_CAMHZM010000054.1"/>
</dbReference>
<dbReference type="InterPro" id="IPR010738">
    <property type="entry name" value="DUF1310"/>
</dbReference>
<dbReference type="EMBL" id="RJPY01000003">
    <property type="protein sequence ID" value="RSJ98973.1"/>
    <property type="molecule type" value="Genomic_DNA"/>
</dbReference>
<protein>
    <submittedName>
        <fullName evidence="2">Uncharacterized protein</fullName>
    </submittedName>
</protein>
<evidence type="ECO:0000313" key="5">
    <source>
        <dbReference type="Proteomes" id="UP000277773"/>
    </source>
</evidence>
<dbReference type="AlphaFoldDB" id="A0A150NR40"/>
<name>A0A150NR40_STRMT</name>
<dbReference type="Proteomes" id="UP000277773">
    <property type="component" value="Unassembled WGS sequence"/>
</dbReference>
<accession>A0A150NR40</accession>
<feature type="transmembrane region" description="Helical" evidence="1">
    <location>
        <begin position="6"/>
        <end position="28"/>
    </location>
</feature>
<sequence length="133" mass="15041">MKPLKIVGIVLASLLVIVGLSVGGFKVMKQAEHDEMVRIVESEEVKKIIEDDLKEMDQFYLTNKGKIKSYQIDDKSINHSPMGGIKLKIYINNDEELYVFFTINKDKKSGKLVNDGGGNSAKFEKMITERKSE</sequence>
<dbReference type="Pfam" id="PF07006">
    <property type="entry name" value="DUF1310"/>
    <property type="match status" value="1"/>
</dbReference>
<keyword evidence="1" id="KW-1133">Transmembrane helix</keyword>
<evidence type="ECO:0000313" key="2">
    <source>
        <dbReference type="EMBL" id="RSJ88721.1"/>
    </source>
</evidence>